<keyword evidence="8 10" id="KW-0072">Autophagy</keyword>
<dbReference type="GO" id="GO:0034045">
    <property type="term" value="C:phagophore assembly site membrane"/>
    <property type="evidence" value="ECO:0007669"/>
    <property type="project" value="UniProtKB-SubCell"/>
</dbReference>
<dbReference type="GO" id="GO:0034274">
    <property type="term" value="C:Atg12-Atg5-Atg16 complex"/>
    <property type="evidence" value="ECO:0007669"/>
    <property type="project" value="TreeGrafter"/>
</dbReference>
<gene>
    <name evidence="12" type="ORF">DSL72_007384</name>
</gene>
<protein>
    <recommendedName>
        <fullName evidence="3 10">Ubiquitin-like protein ATG12</fullName>
    </recommendedName>
</protein>
<dbReference type="GO" id="GO:0097352">
    <property type="term" value="P:autophagosome maturation"/>
    <property type="evidence" value="ECO:0007669"/>
    <property type="project" value="TreeGrafter"/>
</dbReference>
<dbReference type="GO" id="GO:0000421">
    <property type="term" value="C:autophagosome membrane"/>
    <property type="evidence" value="ECO:0007669"/>
    <property type="project" value="TreeGrafter"/>
</dbReference>
<keyword evidence="9 10" id="KW-0472">Membrane</keyword>
<feature type="compositionally biased region" description="Pro residues" evidence="11">
    <location>
        <begin position="1"/>
        <end position="18"/>
    </location>
</feature>
<evidence type="ECO:0000313" key="12">
    <source>
        <dbReference type="EMBL" id="QSZ36258.1"/>
    </source>
</evidence>
<dbReference type="GO" id="GO:0061723">
    <property type="term" value="P:glycophagy"/>
    <property type="evidence" value="ECO:0007669"/>
    <property type="project" value="TreeGrafter"/>
</dbReference>
<comment type="subcellular location">
    <subcellularLocation>
        <location evidence="1 10">Preautophagosomal structure membrane</location>
        <topology evidence="1 10">Peripheral membrane protein</topology>
    </subcellularLocation>
</comment>
<dbReference type="OrthoDB" id="10003551at2759"/>
<evidence type="ECO:0000256" key="3">
    <source>
        <dbReference type="ARBA" id="ARBA00015875"/>
    </source>
</evidence>
<comment type="function">
    <text evidence="10">Ubiquitin-like protein involved in cytoplasm to vacuole transport (Cvt), autophagy vesicles formation, mitophagy, and nucleophagy.</text>
</comment>
<evidence type="ECO:0000256" key="7">
    <source>
        <dbReference type="ARBA" id="ARBA00022927"/>
    </source>
</evidence>
<sequence length="162" mass="17213">MSTSNPPSPSPAPSPSATPTPLSTAPQSGIPDLPPSSPTLPLTMTSSLLLTHLPRDSSSALEHAFAFPTAKITVRFQPIGSAPMLQRPVSKISSSQRFETVVAYLRRVLKLDKGPGAGESVFLYVNSCFAPSLDEVVGNLHKCFKDSKDQLIVTYSMTPAFG</sequence>
<accession>A0A8A3PLP1</accession>
<proteinExistence type="inferred from homology"/>
<dbReference type="CDD" id="cd01612">
    <property type="entry name" value="Ubl_ATG12"/>
    <property type="match status" value="1"/>
</dbReference>
<evidence type="ECO:0000256" key="5">
    <source>
        <dbReference type="ARBA" id="ARBA00022499"/>
    </source>
</evidence>
<evidence type="ECO:0000256" key="8">
    <source>
        <dbReference type="ARBA" id="ARBA00023006"/>
    </source>
</evidence>
<dbReference type="PANTHER" id="PTHR13385:SF0">
    <property type="entry name" value="UBIQUITIN-LIKE PROTEIN ATG12"/>
    <property type="match status" value="1"/>
</dbReference>
<evidence type="ECO:0000256" key="9">
    <source>
        <dbReference type="ARBA" id="ARBA00023136"/>
    </source>
</evidence>
<name>A0A8A3PLP1_9HELO</name>
<dbReference type="InterPro" id="IPR007242">
    <property type="entry name" value="Atg12"/>
</dbReference>
<dbReference type="GO" id="GO:0019776">
    <property type="term" value="F:Atg8-family ligase activity"/>
    <property type="evidence" value="ECO:0007669"/>
    <property type="project" value="TreeGrafter"/>
</dbReference>
<keyword evidence="4 10" id="KW-0813">Transport</keyword>
<evidence type="ECO:0000256" key="10">
    <source>
        <dbReference type="RuleBase" id="RU361201"/>
    </source>
</evidence>
<keyword evidence="6 10" id="KW-0833">Ubl conjugation pathway</keyword>
<comment type="similarity">
    <text evidence="2 10">Belongs to the ATG12 family.</text>
</comment>
<evidence type="ECO:0000256" key="11">
    <source>
        <dbReference type="SAM" id="MobiDB-lite"/>
    </source>
</evidence>
<keyword evidence="5 10" id="KW-1017">Isopeptide bond</keyword>
<reference evidence="12" key="1">
    <citation type="submission" date="2020-10" db="EMBL/GenBank/DDBJ databases">
        <title>Genome Sequence of Monilinia vaccinii-corymbosi Sheds Light on Mummy Berry Disease Infection of Blueberry and Mating Type.</title>
        <authorList>
            <person name="Yow A.G."/>
            <person name="Zhang Y."/>
            <person name="Bansal K."/>
            <person name="Eacker S.M."/>
            <person name="Sullivan S."/>
            <person name="Liachko I."/>
            <person name="Cubeta M.A."/>
            <person name="Rollins J.A."/>
            <person name="Ashrafi H."/>
        </authorList>
    </citation>
    <scope>NUCLEOTIDE SEQUENCE</scope>
    <source>
        <strain evidence="12">RL-1</strain>
    </source>
</reference>
<evidence type="ECO:0000256" key="1">
    <source>
        <dbReference type="ARBA" id="ARBA00004623"/>
    </source>
</evidence>
<dbReference type="AlphaFoldDB" id="A0A8A3PLP1"/>
<dbReference type="GO" id="GO:0015031">
    <property type="term" value="P:protein transport"/>
    <property type="evidence" value="ECO:0007669"/>
    <property type="project" value="UniProtKB-KW"/>
</dbReference>
<dbReference type="GO" id="GO:0000045">
    <property type="term" value="P:autophagosome assembly"/>
    <property type="evidence" value="ECO:0007669"/>
    <property type="project" value="InterPro"/>
</dbReference>
<evidence type="ECO:0000313" key="13">
    <source>
        <dbReference type="Proteomes" id="UP000672032"/>
    </source>
</evidence>
<evidence type="ECO:0000256" key="2">
    <source>
        <dbReference type="ARBA" id="ARBA00007778"/>
    </source>
</evidence>
<comment type="subunit">
    <text evidence="10">Forms a conjugate with ATG5.</text>
</comment>
<dbReference type="FunFam" id="3.10.20.90:FF:000148">
    <property type="entry name" value="Ubiquitin-like protein ATG12"/>
    <property type="match status" value="1"/>
</dbReference>
<dbReference type="GO" id="GO:0034727">
    <property type="term" value="P:piecemeal microautophagy of the nucleus"/>
    <property type="evidence" value="ECO:0007669"/>
    <property type="project" value="TreeGrafter"/>
</dbReference>
<dbReference type="PANTHER" id="PTHR13385">
    <property type="entry name" value="AUTOPHAGY PROTEIN 12"/>
    <property type="match status" value="1"/>
</dbReference>
<feature type="region of interest" description="Disordered" evidence="11">
    <location>
        <begin position="1"/>
        <end position="38"/>
    </location>
</feature>
<dbReference type="EMBL" id="CP063410">
    <property type="protein sequence ID" value="QSZ36258.1"/>
    <property type="molecule type" value="Genomic_DNA"/>
</dbReference>
<keyword evidence="7 10" id="KW-0653">Protein transport</keyword>
<keyword evidence="13" id="KW-1185">Reference proteome</keyword>
<evidence type="ECO:0000256" key="4">
    <source>
        <dbReference type="ARBA" id="ARBA00022448"/>
    </source>
</evidence>
<evidence type="ECO:0000256" key="6">
    <source>
        <dbReference type="ARBA" id="ARBA00022786"/>
    </source>
</evidence>
<dbReference type="Gene3D" id="3.10.20.90">
    <property type="entry name" value="Phosphatidylinositol 3-kinase Catalytic Subunit, Chain A, domain 1"/>
    <property type="match status" value="1"/>
</dbReference>
<dbReference type="InterPro" id="IPR029071">
    <property type="entry name" value="Ubiquitin-like_domsf"/>
</dbReference>
<organism evidence="12 13">
    <name type="scientific">Monilinia vaccinii-corymbosi</name>
    <dbReference type="NCBI Taxonomy" id="61207"/>
    <lineage>
        <taxon>Eukaryota</taxon>
        <taxon>Fungi</taxon>
        <taxon>Dikarya</taxon>
        <taxon>Ascomycota</taxon>
        <taxon>Pezizomycotina</taxon>
        <taxon>Leotiomycetes</taxon>
        <taxon>Helotiales</taxon>
        <taxon>Sclerotiniaceae</taxon>
        <taxon>Monilinia</taxon>
    </lineage>
</organism>
<dbReference type="Pfam" id="PF04110">
    <property type="entry name" value="APG12"/>
    <property type="match status" value="1"/>
</dbReference>
<dbReference type="GO" id="GO:0000422">
    <property type="term" value="P:autophagy of mitochondrion"/>
    <property type="evidence" value="ECO:0007669"/>
    <property type="project" value="TreeGrafter"/>
</dbReference>
<dbReference type="Proteomes" id="UP000672032">
    <property type="component" value="Chromosome 6"/>
</dbReference>
<dbReference type="SUPFAM" id="SSF54236">
    <property type="entry name" value="Ubiquitin-like"/>
    <property type="match status" value="1"/>
</dbReference>